<proteinExistence type="predicted"/>
<dbReference type="EMBL" id="CADEAL010000219">
    <property type="protein sequence ID" value="CAB1416602.1"/>
    <property type="molecule type" value="Genomic_DNA"/>
</dbReference>
<organism evidence="2 3">
    <name type="scientific">Pleuronectes platessa</name>
    <name type="common">European plaice</name>
    <dbReference type="NCBI Taxonomy" id="8262"/>
    <lineage>
        <taxon>Eukaryota</taxon>
        <taxon>Metazoa</taxon>
        <taxon>Chordata</taxon>
        <taxon>Craniata</taxon>
        <taxon>Vertebrata</taxon>
        <taxon>Euteleostomi</taxon>
        <taxon>Actinopterygii</taxon>
        <taxon>Neopterygii</taxon>
        <taxon>Teleostei</taxon>
        <taxon>Neoteleostei</taxon>
        <taxon>Acanthomorphata</taxon>
        <taxon>Carangaria</taxon>
        <taxon>Pleuronectiformes</taxon>
        <taxon>Pleuronectoidei</taxon>
        <taxon>Pleuronectidae</taxon>
        <taxon>Pleuronectes</taxon>
    </lineage>
</organism>
<accession>A0A9N7TPE7</accession>
<name>A0A9N7TPE7_PLEPL</name>
<reference evidence="2" key="1">
    <citation type="submission" date="2020-03" db="EMBL/GenBank/DDBJ databases">
        <authorList>
            <person name="Weist P."/>
        </authorList>
    </citation>
    <scope>NUCLEOTIDE SEQUENCE</scope>
</reference>
<evidence type="ECO:0000313" key="2">
    <source>
        <dbReference type="EMBL" id="CAB1416602.1"/>
    </source>
</evidence>
<evidence type="ECO:0000256" key="1">
    <source>
        <dbReference type="SAM" id="MobiDB-lite"/>
    </source>
</evidence>
<comment type="caution">
    <text evidence="2">The sequence shown here is derived from an EMBL/GenBank/DDBJ whole genome shotgun (WGS) entry which is preliminary data.</text>
</comment>
<keyword evidence="3" id="KW-1185">Reference proteome</keyword>
<feature type="compositionally biased region" description="Pro residues" evidence="1">
    <location>
        <begin position="1"/>
        <end position="10"/>
    </location>
</feature>
<evidence type="ECO:0000313" key="3">
    <source>
        <dbReference type="Proteomes" id="UP001153269"/>
    </source>
</evidence>
<sequence length="81" mass="8902">MACCSPPPSFSSPHRQQKGSQRPIRCAGGGFLPVISDEPRYAKGDLLRQSEPGKLAAIAYRYQVLGRTVSTCDICWRDTFA</sequence>
<gene>
    <name evidence="2" type="ORF">PLEPLA_LOCUS4393</name>
</gene>
<protein>
    <submittedName>
        <fullName evidence="2">Uncharacterized protein</fullName>
    </submittedName>
</protein>
<dbReference type="AlphaFoldDB" id="A0A9N7TPE7"/>
<dbReference type="Proteomes" id="UP001153269">
    <property type="component" value="Unassembled WGS sequence"/>
</dbReference>
<feature type="region of interest" description="Disordered" evidence="1">
    <location>
        <begin position="1"/>
        <end position="24"/>
    </location>
</feature>